<organism evidence="2 3">
    <name type="scientific">Roseiconus nitratireducens</name>
    <dbReference type="NCBI Taxonomy" id="2605748"/>
    <lineage>
        <taxon>Bacteria</taxon>
        <taxon>Pseudomonadati</taxon>
        <taxon>Planctomycetota</taxon>
        <taxon>Planctomycetia</taxon>
        <taxon>Pirellulales</taxon>
        <taxon>Pirellulaceae</taxon>
        <taxon>Roseiconus</taxon>
    </lineage>
</organism>
<feature type="compositionally biased region" description="Polar residues" evidence="1">
    <location>
        <begin position="726"/>
        <end position="738"/>
    </location>
</feature>
<evidence type="ECO:0000313" key="3">
    <source>
        <dbReference type="Proteomes" id="UP000324479"/>
    </source>
</evidence>
<dbReference type="EMBL" id="VWOX01000013">
    <property type="protein sequence ID" value="KAA5540513.1"/>
    <property type="molecule type" value="Genomic_DNA"/>
</dbReference>
<name>A0A5M6CZK6_9BACT</name>
<comment type="caution">
    <text evidence="2">The sequence shown here is derived from an EMBL/GenBank/DDBJ whole genome shotgun (WGS) entry which is preliminary data.</text>
</comment>
<reference evidence="2 3" key="1">
    <citation type="submission" date="2019-08" db="EMBL/GenBank/DDBJ databases">
        <authorList>
            <person name="Dhanesh K."/>
            <person name="Kumar G."/>
            <person name="Sasikala C."/>
            <person name="Venkata Ramana C."/>
        </authorList>
    </citation>
    <scope>NUCLEOTIDE SEQUENCE [LARGE SCALE GENOMIC DNA]</scope>
    <source>
        <strain evidence="2 3">JC645</strain>
    </source>
</reference>
<dbReference type="SUPFAM" id="SSF53383">
    <property type="entry name" value="PLP-dependent transferases"/>
    <property type="match status" value="1"/>
</dbReference>
<evidence type="ECO:0000256" key="1">
    <source>
        <dbReference type="SAM" id="MobiDB-lite"/>
    </source>
</evidence>
<accession>A0A5M6CZK6</accession>
<protein>
    <submittedName>
        <fullName evidence="2">Uncharacterized protein</fullName>
    </submittedName>
</protein>
<dbReference type="InterPro" id="IPR015424">
    <property type="entry name" value="PyrdxlP-dep_Trfase"/>
</dbReference>
<dbReference type="Proteomes" id="UP000324479">
    <property type="component" value="Unassembled WGS sequence"/>
</dbReference>
<feature type="compositionally biased region" description="Low complexity" evidence="1">
    <location>
        <begin position="713"/>
        <end position="725"/>
    </location>
</feature>
<keyword evidence="3" id="KW-1185">Reference proteome</keyword>
<dbReference type="RefSeq" id="WP_150078552.1">
    <property type="nucleotide sequence ID" value="NZ_VWOX01000013.1"/>
</dbReference>
<evidence type="ECO:0000313" key="2">
    <source>
        <dbReference type="EMBL" id="KAA5540513.1"/>
    </source>
</evidence>
<dbReference type="AlphaFoldDB" id="A0A5M6CZK6"/>
<gene>
    <name evidence="2" type="ORF">FYK55_21140</name>
</gene>
<sequence length="738" mass="80040">MNANPEEFGTDPIELQRRLNDVCNRTELRPLLPQRSVGYVPSLDLPFLVDDQGSILMSSDALANPVSAAVVLRQAIELSILLPFISSSSPCDAVTAAWFALTTAKKYANFHFSHQQLRAATLPAYFKQDAPAAIDPLGTAAPEVKQHLKSLLPLQGMDGSLIDRMSSSDWNALSARATSFGAIAGPTEYLITTGGDTRLSISPDSEFSRYGCRRTPNVDLVSFGSSTATAITAQDLEVCERHRQSFVHSAFETRLPQAAAKLAGRIKREILTFCVGSDPRNTSVLLCSSGTDAELFASCLVAEALPGPVTNLVIAPAETGSGVTLAAAGCHYDNRTPLGTKVRKGESILPPQHAAIEVCTIPCRDRRGTLLPRGEFEARIVQAVDRAVASGSCLLHVLDAAKTGWSGPDISLVRQLRNRHGDKLAIIVDACQMRSPKRSLAEYLQLGCLLQVTGSKSFGGPPFSGALLVPEPLRQKFAKLTQCPPGLGDYATRVDWPRDWGVTDQTLNVDYNIGLLLRWSAATRQMRRFAEVPASMRVEILSTLAKTIRSCIADSPAVVPVSSVPASLPARPQRTSPGPTSWDQVPTIFSFRLRGTSAGSSTFLSHAEMKSVHRWLNQDLSQIAEKLGDADEREIAGSIFHIGQPVELCADQRDTFSVLRVSTGARIVSRIYHDLSRGHNVAARLQRECDQIPKLFAKLDWILRRWEQLEAADSATSTTTTDTAAPSQPTRSNPVFKA</sequence>
<feature type="region of interest" description="Disordered" evidence="1">
    <location>
        <begin position="713"/>
        <end position="738"/>
    </location>
</feature>
<proteinExistence type="predicted"/>